<evidence type="ECO:0000256" key="2">
    <source>
        <dbReference type="ARBA" id="ARBA00022448"/>
    </source>
</evidence>
<evidence type="ECO:0000313" key="8">
    <source>
        <dbReference type="Proteomes" id="UP000325957"/>
    </source>
</evidence>
<dbReference type="Pfam" id="PF12849">
    <property type="entry name" value="PBP_like_2"/>
    <property type="match status" value="1"/>
</dbReference>
<evidence type="ECO:0000256" key="3">
    <source>
        <dbReference type="ARBA" id="ARBA00022592"/>
    </source>
</evidence>
<comment type="caution">
    <text evidence="7">The sequence shown here is derived from an EMBL/GenBank/DDBJ whole genome shotgun (WGS) entry which is preliminary data.</text>
</comment>
<dbReference type="RefSeq" id="WP_158033874.1">
    <property type="nucleotide sequence ID" value="NZ_ML708617.1"/>
</dbReference>
<keyword evidence="3 4" id="KW-0592">Phosphate transport</keyword>
<dbReference type="GO" id="GO:0035435">
    <property type="term" value="P:phosphate ion transmembrane transport"/>
    <property type="evidence" value="ECO:0007669"/>
    <property type="project" value="InterPro"/>
</dbReference>
<evidence type="ECO:0000259" key="6">
    <source>
        <dbReference type="Pfam" id="PF12849"/>
    </source>
</evidence>
<dbReference type="Proteomes" id="UP000325957">
    <property type="component" value="Unassembled WGS sequence"/>
</dbReference>
<organism evidence="7 8">
    <name type="scientific">Kocuria coralli</name>
    <dbReference type="NCBI Taxonomy" id="1461025"/>
    <lineage>
        <taxon>Bacteria</taxon>
        <taxon>Bacillati</taxon>
        <taxon>Actinomycetota</taxon>
        <taxon>Actinomycetes</taxon>
        <taxon>Micrococcales</taxon>
        <taxon>Micrococcaceae</taxon>
        <taxon>Kocuria</taxon>
    </lineage>
</organism>
<keyword evidence="5" id="KW-0732">Signal</keyword>
<keyword evidence="8" id="KW-1185">Reference proteome</keyword>
<dbReference type="PIRSF" id="PIRSF002756">
    <property type="entry name" value="PstS"/>
    <property type="match status" value="1"/>
</dbReference>
<evidence type="ECO:0000256" key="4">
    <source>
        <dbReference type="PIRNR" id="PIRNR002756"/>
    </source>
</evidence>
<name>A0A5J5KZL7_9MICC</name>
<dbReference type="AlphaFoldDB" id="A0A5J5KZL7"/>
<dbReference type="InterPro" id="IPR050962">
    <property type="entry name" value="Phosphate-bind_PstS"/>
</dbReference>
<dbReference type="GO" id="GO:0042301">
    <property type="term" value="F:phosphate ion binding"/>
    <property type="evidence" value="ECO:0007669"/>
    <property type="project" value="InterPro"/>
</dbReference>
<evidence type="ECO:0000256" key="1">
    <source>
        <dbReference type="ARBA" id="ARBA00008725"/>
    </source>
</evidence>
<sequence length="360" mass="37319">MKASYFGRTAAVMAAGALALTACGGGGDGGSDGDVSGTLTGAGASSQEAAMTSWIDGVKGQHSNLDVRYSPDGSGAGRQAFLAGGANFAGSDAVMSDDEYESSKEVCGPDGAFHIPVYISPIAVTFNLEGVDSLNLDAETLAMIFSGEITTWDDPQIAEQNDGVELPSTDITVVHRSDESGTTENFTEYLHAVAPDVWTDEAAESWPVSGQENAQGTNGVVSTVQSTDGAITYADSSATLGMTSANIKVGDEYVELSSEAAAKAVEASHTIEGRSENEMAMELDRTTTEAGAYPIVLVSYHIFCNQYEDQETADLAQAFGKYVVSEDGQNTANEAAGSAPLSESLREQADQAFDNISAAS</sequence>
<evidence type="ECO:0000256" key="5">
    <source>
        <dbReference type="SAM" id="SignalP"/>
    </source>
</evidence>
<dbReference type="CDD" id="cd13565">
    <property type="entry name" value="PBP2_PstS"/>
    <property type="match status" value="1"/>
</dbReference>
<dbReference type="PROSITE" id="PS51257">
    <property type="entry name" value="PROKAR_LIPOPROTEIN"/>
    <property type="match status" value="1"/>
</dbReference>
<dbReference type="EMBL" id="SZWF01000009">
    <property type="protein sequence ID" value="KAA9394141.1"/>
    <property type="molecule type" value="Genomic_DNA"/>
</dbReference>
<dbReference type="SUPFAM" id="SSF53850">
    <property type="entry name" value="Periplasmic binding protein-like II"/>
    <property type="match status" value="1"/>
</dbReference>
<gene>
    <name evidence="7" type="primary">pstS</name>
    <name evidence="7" type="ORF">FCK90_08460</name>
</gene>
<feature type="chain" id="PRO_5038378060" description="Phosphate-binding protein" evidence="5">
    <location>
        <begin position="25"/>
        <end position="360"/>
    </location>
</feature>
<feature type="domain" description="PBP" evidence="6">
    <location>
        <begin position="33"/>
        <end position="326"/>
    </location>
</feature>
<dbReference type="OrthoDB" id="9801510at2"/>
<dbReference type="PANTHER" id="PTHR42996:SF1">
    <property type="entry name" value="PHOSPHATE-BINDING PROTEIN PSTS"/>
    <property type="match status" value="1"/>
</dbReference>
<dbReference type="InterPro" id="IPR005673">
    <property type="entry name" value="ABC_phos-bd_PstS"/>
</dbReference>
<evidence type="ECO:0000313" key="7">
    <source>
        <dbReference type="EMBL" id="KAA9394141.1"/>
    </source>
</evidence>
<accession>A0A5J5KZL7</accession>
<comment type="similarity">
    <text evidence="1 4">Belongs to the PstS family.</text>
</comment>
<dbReference type="GO" id="GO:0043190">
    <property type="term" value="C:ATP-binding cassette (ABC) transporter complex"/>
    <property type="evidence" value="ECO:0007669"/>
    <property type="project" value="InterPro"/>
</dbReference>
<protein>
    <recommendedName>
        <fullName evidence="4">Phosphate-binding protein</fullName>
    </recommendedName>
</protein>
<proteinExistence type="inferred from homology"/>
<feature type="signal peptide" evidence="5">
    <location>
        <begin position="1"/>
        <end position="24"/>
    </location>
</feature>
<reference evidence="7 8" key="1">
    <citation type="submission" date="2019-05" db="EMBL/GenBank/DDBJ databases">
        <title>Kocuria coralli sp. nov., a novel actinobacterium isolated from coral reef seawater.</title>
        <authorList>
            <person name="Li J."/>
        </authorList>
    </citation>
    <scope>NUCLEOTIDE SEQUENCE [LARGE SCALE GENOMIC DNA]</scope>
    <source>
        <strain evidence="7 8">SCSIO 13007</strain>
    </source>
</reference>
<keyword evidence="2 4" id="KW-0813">Transport</keyword>
<dbReference type="PANTHER" id="PTHR42996">
    <property type="entry name" value="PHOSPHATE-BINDING PROTEIN PSTS"/>
    <property type="match status" value="1"/>
</dbReference>
<dbReference type="InterPro" id="IPR024370">
    <property type="entry name" value="PBP_domain"/>
</dbReference>
<dbReference type="Gene3D" id="3.40.190.10">
    <property type="entry name" value="Periplasmic binding protein-like II"/>
    <property type="match status" value="2"/>
</dbReference>
<dbReference type="NCBIfam" id="TIGR00975">
    <property type="entry name" value="3a0107s03"/>
    <property type="match status" value="1"/>
</dbReference>